<name>A0A1T4QAE9_9BACT</name>
<evidence type="ECO:0000259" key="3">
    <source>
        <dbReference type="Pfam" id="PF01048"/>
    </source>
</evidence>
<dbReference type="OrthoDB" id="9788270at2"/>
<comment type="similarity">
    <text evidence="1">Belongs to the PNP/UDP phosphorylase family. Futalosine hydrolase subfamily.</text>
</comment>
<dbReference type="AlphaFoldDB" id="A0A1T4QAE9"/>
<dbReference type="NCBIfam" id="TIGR03664">
    <property type="entry name" value="fut_nucase"/>
    <property type="match status" value="1"/>
</dbReference>
<evidence type="ECO:0000313" key="5">
    <source>
        <dbReference type="Proteomes" id="UP000190367"/>
    </source>
</evidence>
<feature type="domain" description="Nucleoside phosphorylase" evidence="3">
    <location>
        <begin position="4"/>
        <end position="212"/>
    </location>
</feature>
<keyword evidence="1" id="KW-0474">Menaquinone biosynthesis</keyword>
<comment type="pathway">
    <text evidence="1">Quinol/quinone metabolism; menaquinone biosynthesis.</text>
</comment>
<dbReference type="UniPathway" id="UPA00079"/>
<keyword evidence="1 4" id="KW-0378">Hydrolase</keyword>
<proteinExistence type="inferred from homology"/>
<dbReference type="GO" id="GO:0009234">
    <property type="term" value="P:menaquinone biosynthetic process"/>
    <property type="evidence" value="ECO:0007669"/>
    <property type="project" value="UniProtKB-UniRule"/>
</dbReference>
<evidence type="ECO:0000313" key="4">
    <source>
        <dbReference type="EMBL" id="SKA00752.1"/>
    </source>
</evidence>
<organism evidence="4 5">
    <name type="scientific">Chitinophaga eiseniae</name>
    <dbReference type="NCBI Taxonomy" id="634771"/>
    <lineage>
        <taxon>Bacteria</taxon>
        <taxon>Pseudomonadati</taxon>
        <taxon>Bacteroidota</taxon>
        <taxon>Chitinophagia</taxon>
        <taxon>Chitinophagales</taxon>
        <taxon>Chitinophagaceae</taxon>
        <taxon>Chitinophaga</taxon>
    </lineage>
</organism>
<sequence length="228" mass="25381">MKLLVTAATILEVQPFLQFLDRESQKVSAHQYRLANCDIQLLIAGIGMMHYAYSLGRHLATNRPDMALQAGIAGSFRHDWPLGSLVMVEREYLADLGAEDHDQFKDLFDIQLWQASQPPFTGNALVNTFAGLPYLPHLPKATGVSVNMVSGSIPTITRLESKYMPDVESMEGAAFHYACLSENIPFLQLRSISNYVEIRDKSKWNIPLAVKQLNEELVSTVNSLAGLC</sequence>
<dbReference type="PANTHER" id="PTHR46832:SF2">
    <property type="entry name" value="FUTALOSINE HYDROLASE"/>
    <property type="match status" value="1"/>
</dbReference>
<dbReference type="EMBL" id="FUWZ01000002">
    <property type="protein sequence ID" value="SKA00752.1"/>
    <property type="molecule type" value="Genomic_DNA"/>
</dbReference>
<dbReference type="InterPro" id="IPR000845">
    <property type="entry name" value="Nucleoside_phosphorylase_d"/>
</dbReference>
<dbReference type="InterPro" id="IPR019963">
    <property type="entry name" value="FL_hydrolase_MqnB"/>
</dbReference>
<reference evidence="5" key="1">
    <citation type="submission" date="2017-02" db="EMBL/GenBank/DDBJ databases">
        <authorList>
            <person name="Varghese N."/>
            <person name="Submissions S."/>
        </authorList>
    </citation>
    <scope>NUCLEOTIDE SEQUENCE [LARGE SCALE GENOMIC DNA]</scope>
    <source>
        <strain evidence="5">DSM 22224</strain>
    </source>
</reference>
<evidence type="ECO:0000256" key="2">
    <source>
        <dbReference type="NCBIfam" id="TIGR03664"/>
    </source>
</evidence>
<dbReference type="SUPFAM" id="SSF53167">
    <property type="entry name" value="Purine and uridine phosphorylases"/>
    <property type="match status" value="1"/>
</dbReference>
<dbReference type="RefSeq" id="WP_078668834.1">
    <property type="nucleotide sequence ID" value="NZ_FUWZ01000002.1"/>
</dbReference>
<gene>
    <name evidence="1" type="primary">mqnB</name>
    <name evidence="4" type="ORF">SAMN04488128_102263</name>
</gene>
<dbReference type="GO" id="GO:0008930">
    <property type="term" value="F:methylthioadenosine nucleosidase activity"/>
    <property type="evidence" value="ECO:0007669"/>
    <property type="project" value="TreeGrafter"/>
</dbReference>
<dbReference type="Gene3D" id="3.40.50.1580">
    <property type="entry name" value="Nucleoside phosphorylase domain"/>
    <property type="match status" value="1"/>
</dbReference>
<dbReference type="HAMAP" id="MF_00991">
    <property type="entry name" value="MqnB"/>
    <property type="match status" value="1"/>
</dbReference>
<dbReference type="GO" id="GO:0009116">
    <property type="term" value="P:nucleoside metabolic process"/>
    <property type="evidence" value="ECO:0007669"/>
    <property type="project" value="InterPro"/>
</dbReference>
<dbReference type="PANTHER" id="PTHR46832">
    <property type="entry name" value="5'-METHYLTHIOADENOSINE/S-ADENOSYLHOMOCYSTEINE NUCLEOSIDASE"/>
    <property type="match status" value="1"/>
</dbReference>
<dbReference type="EC" id="3.2.2.26" evidence="1 2"/>
<dbReference type="Pfam" id="PF01048">
    <property type="entry name" value="PNP_UDP_1"/>
    <property type="match status" value="1"/>
</dbReference>
<comment type="catalytic activity">
    <reaction evidence="1">
        <text>futalosine + H2O = dehypoxanthine futalosine + hypoxanthine</text>
        <dbReference type="Rhea" id="RHEA:25904"/>
        <dbReference type="ChEBI" id="CHEBI:15377"/>
        <dbReference type="ChEBI" id="CHEBI:17368"/>
        <dbReference type="ChEBI" id="CHEBI:58863"/>
        <dbReference type="ChEBI" id="CHEBI:58864"/>
        <dbReference type="EC" id="3.2.2.26"/>
    </reaction>
</comment>
<protein>
    <recommendedName>
        <fullName evidence="1 2">Futalosine hydrolase</fullName>
        <shortName evidence="1">FL hydrolase</shortName>
        <ecNumber evidence="1 2">3.2.2.26</ecNumber>
    </recommendedName>
    <alternativeName>
        <fullName evidence="1">Futalosine nucleosidase</fullName>
    </alternativeName>
    <alternativeName>
        <fullName evidence="1">Menaquinone biosynthetic enzyme MqnB</fullName>
    </alternativeName>
</protein>
<evidence type="ECO:0000256" key="1">
    <source>
        <dbReference type="HAMAP-Rule" id="MF_00991"/>
    </source>
</evidence>
<keyword evidence="5" id="KW-1185">Reference proteome</keyword>
<comment type="function">
    <text evidence="1">Catalyzes the hydrolysis of futalosine (FL) to dehypoxanthine futalosine (DHFL) and hypoxanthine, a step in the biosynthesis of menaquinone (MK, vitamin K2).</text>
</comment>
<dbReference type="InterPro" id="IPR035994">
    <property type="entry name" value="Nucleoside_phosphorylase_sf"/>
</dbReference>
<dbReference type="GO" id="GO:0019284">
    <property type="term" value="P:L-methionine salvage from S-adenosylmethionine"/>
    <property type="evidence" value="ECO:0007669"/>
    <property type="project" value="TreeGrafter"/>
</dbReference>
<dbReference type="Proteomes" id="UP000190367">
    <property type="component" value="Unassembled WGS sequence"/>
</dbReference>
<dbReference type="CDD" id="cd17766">
    <property type="entry name" value="futalosine_nucleosidase_MqnB"/>
    <property type="match status" value="1"/>
</dbReference>
<accession>A0A1T4QAE9</accession>
<dbReference type="GO" id="GO:0005829">
    <property type="term" value="C:cytosol"/>
    <property type="evidence" value="ECO:0007669"/>
    <property type="project" value="TreeGrafter"/>
</dbReference>
<dbReference type="STRING" id="634771.SAMN04488128_102263"/>
<dbReference type="GO" id="GO:0008782">
    <property type="term" value="F:adenosylhomocysteine nucleosidase activity"/>
    <property type="evidence" value="ECO:0007669"/>
    <property type="project" value="TreeGrafter"/>
</dbReference>